<evidence type="ECO:0000313" key="4">
    <source>
        <dbReference type="Proteomes" id="UP001501126"/>
    </source>
</evidence>
<keyword evidence="4" id="KW-1185">Reference proteome</keyword>
<name>A0ABN1MRW2_9FLAO</name>
<evidence type="ECO:0000256" key="1">
    <source>
        <dbReference type="ARBA" id="ARBA00022679"/>
    </source>
</evidence>
<feature type="domain" description="Glycosyltransferase subfamily 4-like N-terminal" evidence="2">
    <location>
        <begin position="27"/>
        <end position="190"/>
    </location>
</feature>
<reference evidence="3 4" key="1">
    <citation type="journal article" date="2019" name="Int. J. Syst. Evol. Microbiol.">
        <title>The Global Catalogue of Microorganisms (GCM) 10K type strain sequencing project: providing services to taxonomists for standard genome sequencing and annotation.</title>
        <authorList>
            <consortium name="The Broad Institute Genomics Platform"/>
            <consortium name="The Broad Institute Genome Sequencing Center for Infectious Disease"/>
            <person name="Wu L."/>
            <person name="Ma J."/>
        </authorList>
    </citation>
    <scope>NUCLEOTIDE SEQUENCE [LARGE SCALE GENOMIC DNA]</scope>
    <source>
        <strain evidence="3 4">JCM 16083</strain>
    </source>
</reference>
<evidence type="ECO:0000259" key="2">
    <source>
        <dbReference type="Pfam" id="PF13439"/>
    </source>
</evidence>
<evidence type="ECO:0000313" key="3">
    <source>
        <dbReference type="EMBL" id="GAA0875627.1"/>
    </source>
</evidence>
<sequence>MENKQHILLLSSWYPTRIDETSGNFIKRFAQFLSGKFKISVIFVKADSSIEKVEFHEMREGDFHEIIAYYPKPKGIFSRTRQLARYKKVLDTALQKLDSKPDLIHAHVAYPKGKEFEYVSSKLGVDFILQEHSSDFSEHEDWSKIKRQLVIQTLRKARLVLPVSHLLEEEILKVEPHLARVVLPLPVNTELFFPEKSISSQRPYTFLHVSGLDEKYKNVRGIVEAFHRVYQHHPDTRLTIVTDGDPSALFQFLEENNWREGIDVKRNLTYEEVAIEYRNSDCFVLFSRFETFSCVLVEAMASGIQIITTEVGVVPSIDEKLLTVVPNGDIHALATSMEELCMGKRNVESVELVTAAQPFSNEYILERLSMIYNEVLLKNND</sequence>
<dbReference type="PANTHER" id="PTHR46401:SF2">
    <property type="entry name" value="GLYCOSYLTRANSFERASE WBBK-RELATED"/>
    <property type="match status" value="1"/>
</dbReference>
<gene>
    <name evidence="3" type="ORF">GCM10009118_20360</name>
</gene>
<comment type="caution">
    <text evidence="3">The sequence shown here is derived from an EMBL/GenBank/DDBJ whole genome shotgun (WGS) entry which is preliminary data.</text>
</comment>
<dbReference type="RefSeq" id="WP_343787311.1">
    <property type="nucleotide sequence ID" value="NZ_BAAAFH010000011.1"/>
</dbReference>
<dbReference type="PANTHER" id="PTHR46401">
    <property type="entry name" value="GLYCOSYLTRANSFERASE WBBK-RELATED"/>
    <property type="match status" value="1"/>
</dbReference>
<proteinExistence type="predicted"/>
<dbReference type="EMBL" id="BAAAFH010000011">
    <property type="protein sequence ID" value="GAA0875627.1"/>
    <property type="molecule type" value="Genomic_DNA"/>
</dbReference>
<dbReference type="Pfam" id="PF13692">
    <property type="entry name" value="Glyco_trans_1_4"/>
    <property type="match status" value="1"/>
</dbReference>
<accession>A0ABN1MRW2</accession>
<dbReference type="Pfam" id="PF13439">
    <property type="entry name" value="Glyco_transf_4"/>
    <property type="match status" value="1"/>
</dbReference>
<dbReference type="SUPFAM" id="SSF53756">
    <property type="entry name" value="UDP-Glycosyltransferase/glycogen phosphorylase"/>
    <property type="match status" value="1"/>
</dbReference>
<dbReference type="Gene3D" id="3.40.50.2000">
    <property type="entry name" value="Glycogen Phosphorylase B"/>
    <property type="match status" value="2"/>
</dbReference>
<keyword evidence="1" id="KW-0808">Transferase</keyword>
<dbReference type="Proteomes" id="UP001501126">
    <property type="component" value="Unassembled WGS sequence"/>
</dbReference>
<organism evidence="3 4">
    <name type="scientific">Wandonia haliotis</name>
    <dbReference type="NCBI Taxonomy" id="574963"/>
    <lineage>
        <taxon>Bacteria</taxon>
        <taxon>Pseudomonadati</taxon>
        <taxon>Bacteroidota</taxon>
        <taxon>Flavobacteriia</taxon>
        <taxon>Flavobacteriales</taxon>
        <taxon>Crocinitomicaceae</taxon>
        <taxon>Wandonia</taxon>
    </lineage>
</organism>
<dbReference type="InterPro" id="IPR028098">
    <property type="entry name" value="Glyco_trans_4-like_N"/>
</dbReference>
<protein>
    <submittedName>
        <fullName evidence="3">Glycosyltransferase</fullName>
    </submittedName>
</protein>